<accession>A0A1H5JNT9</accession>
<dbReference type="OrthoDB" id="9808136at2"/>
<dbReference type="EMBL" id="FNUC01000003">
    <property type="protein sequence ID" value="SEE54094.1"/>
    <property type="molecule type" value="Genomic_DNA"/>
</dbReference>
<evidence type="ECO:0000313" key="6">
    <source>
        <dbReference type="Proteomes" id="UP000181980"/>
    </source>
</evidence>
<dbReference type="Gene3D" id="3.40.50.2300">
    <property type="match status" value="2"/>
</dbReference>
<sequence length="337" mass="35004">MNQLTRTATAVVCACAVAGGLAACSARGEAATDAEIKVMYLLPTLNDEAYSREAAGARAEADRLGVEVDVQAGPQRRDPSPIIAKVEDAITQQFDVIVVDPGEYAAQLSPVLNKAEEAGIDVISMIQEIPDLEPTVHIAYDESAGYRAAGEYMGELLPEGGELGVIGCGIGNAQMDGRRSAFADGLPANITQVQIGETQCDPTKARKLTENMLTAHPELAGIFSDTDIALLGGIEALRAAGADLAVIGGDGQTANLELISNGEIQDASTSYPSEIFGATAIQVASRLAADEDVAALCEIPSQPLITEDTAAQVLALIEEIDAGSAQPEVPDCTENHD</sequence>
<gene>
    <name evidence="5" type="ORF">SAMN04488561_1667</name>
</gene>
<comment type="similarity">
    <text evidence="2">Belongs to the bacterial solute-binding protein 2 family.</text>
</comment>
<name>A0A1H5JNT9_9ACTN</name>
<evidence type="ECO:0000259" key="4">
    <source>
        <dbReference type="Pfam" id="PF13407"/>
    </source>
</evidence>
<dbReference type="CDD" id="cd01536">
    <property type="entry name" value="PBP1_ABC_sugar_binding-like"/>
    <property type="match status" value="1"/>
</dbReference>
<feature type="domain" description="Periplasmic binding protein" evidence="4">
    <location>
        <begin position="41"/>
        <end position="290"/>
    </location>
</feature>
<keyword evidence="6" id="KW-1185">Reference proteome</keyword>
<dbReference type="STRING" id="561176.SAMN04488561_1667"/>
<organism evidence="5 6">
    <name type="scientific">Jiangella alba</name>
    <dbReference type="NCBI Taxonomy" id="561176"/>
    <lineage>
        <taxon>Bacteria</taxon>
        <taxon>Bacillati</taxon>
        <taxon>Actinomycetota</taxon>
        <taxon>Actinomycetes</taxon>
        <taxon>Jiangellales</taxon>
        <taxon>Jiangellaceae</taxon>
        <taxon>Jiangella</taxon>
    </lineage>
</organism>
<dbReference type="Pfam" id="PF13407">
    <property type="entry name" value="Peripla_BP_4"/>
    <property type="match status" value="1"/>
</dbReference>
<comment type="subcellular location">
    <subcellularLocation>
        <location evidence="1">Cell envelope</location>
    </subcellularLocation>
</comment>
<proteinExistence type="inferred from homology"/>
<protein>
    <submittedName>
        <fullName evidence="5">Ribose transport system substrate-binding protein</fullName>
    </submittedName>
</protein>
<reference evidence="6" key="1">
    <citation type="submission" date="2016-10" db="EMBL/GenBank/DDBJ databases">
        <authorList>
            <person name="Varghese N."/>
            <person name="Submissions S."/>
        </authorList>
    </citation>
    <scope>NUCLEOTIDE SEQUENCE [LARGE SCALE GENOMIC DNA]</scope>
    <source>
        <strain evidence="6">DSM 45237</strain>
    </source>
</reference>
<dbReference type="GO" id="GO:0030246">
    <property type="term" value="F:carbohydrate binding"/>
    <property type="evidence" value="ECO:0007669"/>
    <property type="project" value="UniProtKB-ARBA"/>
</dbReference>
<evidence type="ECO:0000256" key="2">
    <source>
        <dbReference type="ARBA" id="ARBA00007639"/>
    </source>
</evidence>
<dbReference type="PANTHER" id="PTHR46847">
    <property type="entry name" value="D-ALLOSE-BINDING PERIPLASMIC PROTEIN-RELATED"/>
    <property type="match status" value="1"/>
</dbReference>
<dbReference type="GO" id="GO:0030313">
    <property type="term" value="C:cell envelope"/>
    <property type="evidence" value="ECO:0007669"/>
    <property type="project" value="UniProtKB-SubCell"/>
</dbReference>
<dbReference type="AlphaFoldDB" id="A0A1H5JNT9"/>
<dbReference type="SUPFAM" id="SSF53822">
    <property type="entry name" value="Periplasmic binding protein-like I"/>
    <property type="match status" value="1"/>
</dbReference>
<evidence type="ECO:0000313" key="5">
    <source>
        <dbReference type="EMBL" id="SEE54094.1"/>
    </source>
</evidence>
<dbReference type="Proteomes" id="UP000181980">
    <property type="component" value="Unassembled WGS sequence"/>
</dbReference>
<dbReference type="PROSITE" id="PS51257">
    <property type="entry name" value="PROKAR_LIPOPROTEIN"/>
    <property type="match status" value="1"/>
</dbReference>
<keyword evidence="3" id="KW-0732">Signal</keyword>
<dbReference type="PANTHER" id="PTHR46847:SF1">
    <property type="entry name" value="D-ALLOSE-BINDING PERIPLASMIC PROTEIN-RELATED"/>
    <property type="match status" value="1"/>
</dbReference>
<dbReference type="InterPro" id="IPR025997">
    <property type="entry name" value="SBP_2_dom"/>
</dbReference>
<dbReference type="RefSeq" id="WP_083288520.1">
    <property type="nucleotide sequence ID" value="NZ_KV757183.1"/>
</dbReference>
<evidence type="ECO:0000256" key="1">
    <source>
        <dbReference type="ARBA" id="ARBA00004196"/>
    </source>
</evidence>
<evidence type="ECO:0000256" key="3">
    <source>
        <dbReference type="ARBA" id="ARBA00022729"/>
    </source>
</evidence>
<dbReference type="InterPro" id="IPR028082">
    <property type="entry name" value="Peripla_BP_I"/>
</dbReference>